<feature type="transmembrane region" description="Helical" evidence="1">
    <location>
        <begin position="130"/>
        <end position="147"/>
    </location>
</feature>
<keyword evidence="1" id="KW-1133">Transmembrane helix</keyword>
<feature type="transmembrane region" description="Helical" evidence="1">
    <location>
        <begin position="98"/>
        <end position="123"/>
    </location>
</feature>
<sequence length="777" mass="85902">MRSKVAKAKPIPARDSAAAKTSSHAERAAGLEFGWQWLALACLAAVLAFQPLAADDLWWQLARGRQVASGEIAPSRSLLTQETLAEADWLGGLPAYVVYQFAGGHGLMLFRVLMVAGGLAWLVSLRRSGGVVHPLVWIVTAAVLVTPAGRFDLMPAMFDVVALAVLVALMHRKTDEDSEGQVAGNTRRRSAASMVTAAGLFVIWSNLSPAILAGLIAWVTFSVGASLVADPHRRKNWILAGLMLAGGCINPRGVFAWSDSLSAIVPAWRNHPALLADTAWQPLIAAVQNQEAIVFFLITAIWIANQTIARARLPRGLFCFAWMQWLAWTSLHNVALATTWMAFDVLWSWHRRGRWTILDVDHARRKRMGALAVPIVLAMMLLFSGWLPTLGWGIDALLDSRMLRRALASTHPYGTAFADDTRSGGMLAWELPQINELSGADAAAGLRLQDVAPRAVIAGRFSTHQQIIDDLRQQRLMSYWRSDGSRGGYWVPLEHRETTLLVVSNRDTELIRGLEPSIWKPLSLDSPAIPYAAAGDEPYARQMIDTLTSREIVEFQNWQYSFPNSTGSLFDRDRWGIIPVIVDVDQAYRQAEVFRAMGLRYAALRVLFVARQAFPTSTPLAHSMTRCQTELAEAEIVTAGVLSWFRYFAAIENLADEQDVSPMQLKFAAKNPSRRPLWDAPPENRIAAELRNRVAGYLQRGPAALMVATDFQTDAGIEHAQLMYAGLCAAIEAGQHETADRYLQWFDDNQVSAEVKRLVEVRNGELHPSQTTSDEDS</sequence>
<feature type="transmembrane region" description="Helical" evidence="1">
    <location>
        <begin position="33"/>
        <end position="53"/>
    </location>
</feature>
<protein>
    <recommendedName>
        <fullName evidence="4">Glycosyltransferase RgtA/B/C/D-like domain-containing protein</fullName>
    </recommendedName>
</protein>
<evidence type="ECO:0000313" key="3">
    <source>
        <dbReference type="Proteomes" id="UP001416858"/>
    </source>
</evidence>
<dbReference type="Proteomes" id="UP001416858">
    <property type="component" value="Unassembled WGS sequence"/>
</dbReference>
<feature type="transmembrane region" description="Helical" evidence="1">
    <location>
        <begin position="325"/>
        <end position="347"/>
    </location>
</feature>
<feature type="transmembrane region" description="Helical" evidence="1">
    <location>
        <begin position="211"/>
        <end position="229"/>
    </location>
</feature>
<keyword evidence="1" id="KW-0812">Transmembrane</keyword>
<evidence type="ECO:0000256" key="1">
    <source>
        <dbReference type="SAM" id="Phobius"/>
    </source>
</evidence>
<evidence type="ECO:0000313" key="2">
    <source>
        <dbReference type="EMBL" id="GAA5507489.1"/>
    </source>
</evidence>
<reference evidence="2 3" key="1">
    <citation type="submission" date="2024-02" db="EMBL/GenBank/DDBJ databases">
        <title>Rhodopirellula caenicola NBRC 110016.</title>
        <authorList>
            <person name="Ichikawa N."/>
            <person name="Katano-Makiyama Y."/>
            <person name="Hidaka K."/>
        </authorList>
    </citation>
    <scope>NUCLEOTIDE SEQUENCE [LARGE SCALE GENOMIC DNA]</scope>
    <source>
        <strain evidence="2 3">NBRC 110016</strain>
    </source>
</reference>
<keyword evidence="3" id="KW-1185">Reference proteome</keyword>
<name>A0ABP9VQN2_9BACT</name>
<feature type="transmembrane region" description="Helical" evidence="1">
    <location>
        <begin position="368"/>
        <end position="387"/>
    </location>
</feature>
<keyword evidence="1" id="KW-0472">Membrane</keyword>
<dbReference type="RefSeq" id="WP_345684343.1">
    <property type="nucleotide sequence ID" value="NZ_BAABRO010000005.1"/>
</dbReference>
<gene>
    <name evidence="2" type="ORF">Rcae01_02945</name>
</gene>
<organism evidence="2 3">
    <name type="scientific">Novipirellula caenicola</name>
    <dbReference type="NCBI Taxonomy" id="1536901"/>
    <lineage>
        <taxon>Bacteria</taxon>
        <taxon>Pseudomonadati</taxon>
        <taxon>Planctomycetota</taxon>
        <taxon>Planctomycetia</taxon>
        <taxon>Pirellulales</taxon>
        <taxon>Pirellulaceae</taxon>
        <taxon>Novipirellula</taxon>
    </lineage>
</organism>
<comment type="caution">
    <text evidence="2">The sequence shown here is derived from an EMBL/GenBank/DDBJ whole genome shotgun (WGS) entry which is preliminary data.</text>
</comment>
<proteinExistence type="predicted"/>
<accession>A0ABP9VQN2</accession>
<dbReference type="EMBL" id="BAABRO010000005">
    <property type="protein sequence ID" value="GAA5507489.1"/>
    <property type="molecule type" value="Genomic_DNA"/>
</dbReference>
<feature type="transmembrane region" description="Helical" evidence="1">
    <location>
        <begin position="292"/>
        <end position="313"/>
    </location>
</feature>
<evidence type="ECO:0008006" key="4">
    <source>
        <dbReference type="Google" id="ProtNLM"/>
    </source>
</evidence>